<dbReference type="InterPro" id="IPR002765">
    <property type="entry name" value="UPF0145_YbjQ-like"/>
</dbReference>
<keyword evidence="3" id="KW-1185">Reference proteome</keyword>
<name>A0A8J3LSH7_9ACTN</name>
<accession>A0A8J3LSH7</accession>
<evidence type="ECO:0000256" key="1">
    <source>
        <dbReference type="ARBA" id="ARBA00010751"/>
    </source>
</evidence>
<sequence>MMVVTTEWVPGYEIRDVLGEVHGITARSRNVYNEGVKLLSGGSNPRMGTALGRWRDDAIAQMSQRAFVRGANAVVCMRFDHRDISAMWTEICAYGTAVFVVPTPVRRAVAGPASRISARGWAPAPMPTPIPTD</sequence>
<dbReference type="PANTHER" id="PTHR34068">
    <property type="entry name" value="UPF0145 PROTEIN YBJQ"/>
    <property type="match status" value="1"/>
</dbReference>
<organism evidence="2 3">
    <name type="scientific">Planosporangium flavigriseum</name>
    <dbReference type="NCBI Taxonomy" id="373681"/>
    <lineage>
        <taxon>Bacteria</taxon>
        <taxon>Bacillati</taxon>
        <taxon>Actinomycetota</taxon>
        <taxon>Actinomycetes</taxon>
        <taxon>Micromonosporales</taxon>
        <taxon>Micromonosporaceae</taxon>
        <taxon>Planosporangium</taxon>
    </lineage>
</organism>
<protein>
    <submittedName>
        <fullName evidence="2">UPF0145 protein</fullName>
    </submittedName>
</protein>
<dbReference type="AlphaFoldDB" id="A0A8J3LSH7"/>
<dbReference type="RefSeq" id="WP_168079835.1">
    <property type="nucleotide sequence ID" value="NZ_BAAAQJ010000034.1"/>
</dbReference>
<dbReference type="PANTHER" id="PTHR34068:SF2">
    <property type="entry name" value="UPF0145 PROTEIN SCO3412"/>
    <property type="match status" value="1"/>
</dbReference>
<dbReference type="Proteomes" id="UP000653674">
    <property type="component" value="Unassembled WGS sequence"/>
</dbReference>
<comment type="similarity">
    <text evidence="1">Belongs to the UPF0145 family.</text>
</comment>
<gene>
    <name evidence="2" type="ORF">Pfl04_42270</name>
</gene>
<dbReference type="SUPFAM" id="SSF117782">
    <property type="entry name" value="YbjQ-like"/>
    <property type="match status" value="1"/>
</dbReference>
<reference evidence="2" key="1">
    <citation type="submission" date="2021-01" db="EMBL/GenBank/DDBJ databases">
        <title>Whole genome shotgun sequence of Planosporangium flavigriseum NBRC 105377.</title>
        <authorList>
            <person name="Komaki H."/>
            <person name="Tamura T."/>
        </authorList>
    </citation>
    <scope>NUCLEOTIDE SEQUENCE</scope>
    <source>
        <strain evidence="2">NBRC 105377</strain>
    </source>
</reference>
<dbReference type="Pfam" id="PF01906">
    <property type="entry name" value="YbjQ_1"/>
    <property type="match status" value="1"/>
</dbReference>
<evidence type="ECO:0000313" key="3">
    <source>
        <dbReference type="Proteomes" id="UP000653674"/>
    </source>
</evidence>
<dbReference type="InterPro" id="IPR035439">
    <property type="entry name" value="UPF0145_dom_sf"/>
</dbReference>
<comment type="caution">
    <text evidence="2">The sequence shown here is derived from an EMBL/GenBank/DDBJ whole genome shotgun (WGS) entry which is preliminary data.</text>
</comment>
<dbReference type="EMBL" id="BONU01000038">
    <property type="protein sequence ID" value="GIG75823.1"/>
    <property type="molecule type" value="Genomic_DNA"/>
</dbReference>
<evidence type="ECO:0000313" key="2">
    <source>
        <dbReference type="EMBL" id="GIG75823.1"/>
    </source>
</evidence>
<proteinExistence type="inferred from homology"/>
<dbReference type="Gene3D" id="3.30.110.70">
    <property type="entry name" value="Hypothetical protein apc22750. Chain B"/>
    <property type="match status" value="1"/>
</dbReference>